<protein>
    <recommendedName>
        <fullName evidence="3">Secreted protein</fullName>
    </recommendedName>
</protein>
<evidence type="ECO:0000313" key="2">
    <source>
        <dbReference type="Proteomes" id="UP000887458"/>
    </source>
</evidence>
<reference evidence="1 2" key="1">
    <citation type="journal article" date="2018" name="J. Allergy Clin. Immunol.">
        <title>High-quality assembly of Dermatophagoides pteronyssinus genome and transcriptome reveals a wide range of novel allergens.</title>
        <authorList>
            <person name="Liu X.Y."/>
            <person name="Yang K.Y."/>
            <person name="Wang M.Q."/>
            <person name="Kwok J.S."/>
            <person name="Zeng X."/>
            <person name="Yang Z."/>
            <person name="Xiao X.J."/>
            <person name="Lau C.P."/>
            <person name="Li Y."/>
            <person name="Huang Z.M."/>
            <person name="Ba J.G."/>
            <person name="Yim A.K."/>
            <person name="Ouyang C.Y."/>
            <person name="Ngai S.M."/>
            <person name="Chan T.F."/>
            <person name="Leung E.L."/>
            <person name="Liu L."/>
            <person name="Liu Z.G."/>
            <person name="Tsui S.K."/>
        </authorList>
    </citation>
    <scope>NUCLEOTIDE SEQUENCE [LARGE SCALE GENOMIC DNA]</scope>
    <source>
        <strain evidence="1">Derp</strain>
    </source>
</reference>
<organism evidence="1 2">
    <name type="scientific">Dermatophagoides pteronyssinus</name>
    <name type="common">European house dust mite</name>
    <dbReference type="NCBI Taxonomy" id="6956"/>
    <lineage>
        <taxon>Eukaryota</taxon>
        <taxon>Metazoa</taxon>
        <taxon>Ecdysozoa</taxon>
        <taxon>Arthropoda</taxon>
        <taxon>Chelicerata</taxon>
        <taxon>Arachnida</taxon>
        <taxon>Acari</taxon>
        <taxon>Acariformes</taxon>
        <taxon>Sarcoptiformes</taxon>
        <taxon>Astigmata</taxon>
        <taxon>Psoroptidia</taxon>
        <taxon>Analgoidea</taxon>
        <taxon>Pyroglyphidae</taxon>
        <taxon>Dermatophagoidinae</taxon>
        <taxon>Dermatophagoides</taxon>
    </lineage>
</organism>
<reference evidence="1 2" key="2">
    <citation type="journal article" date="2022" name="Mol. Biol. Evol.">
        <title>Comparative Genomics Reveals Insights into the Divergent Evolution of Astigmatic Mites and Household Pest Adaptations.</title>
        <authorList>
            <person name="Xiong Q."/>
            <person name="Wan A.T."/>
            <person name="Liu X."/>
            <person name="Fung C.S."/>
            <person name="Xiao X."/>
            <person name="Malainual N."/>
            <person name="Hou J."/>
            <person name="Wang L."/>
            <person name="Wang M."/>
            <person name="Yang K.Y."/>
            <person name="Cui Y."/>
            <person name="Leung E.L."/>
            <person name="Nong W."/>
            <person name="Shin S.K."/>
            <person name="Au S.W."/>
            <person name="Jeong K.Y."/>
            <person name="Chew F.T."/>
            <person name="Hui J.H."/>
            <person name="Leung T.F."/>
            <person name="Tungtrongchitr A."/>
            <person name="Zhong N."/>
            <person name="Liu Z."/>
            <person name="Tsui S.K."/>
        </authorList>
    </citation>
    <scope>NUCLEOTIDE SEQUENCE [LARGE SCALE GENOMIC DNA]</scope>
    <source>
        <strain evidence="1">Derp</strain>
    </source>
</reference>
<accession>A0ABQ8ITD6</accession>
<sequence length="103" mass="12051">MFFPLLNDILSIRFVLFLIDNFGKVFSFISRLPLPLLLSDERIAAAAVFCVDRCDVDGDFSYVRLTRFKLASLGLFCLEQRTYRFVRNFHCHNCISDNRFTDI</sequence>
<comment type="caution">
    <text evidence="1">The sequence shown here is derived from an EMBL/GenBank/DDBJ whole genome shotgun (WGS) entry which is preliminary data.</text>
</comment>
<dbReference type="EMBL" id="NJHN03000120">
    <property type="protein sequence ID" value="KAH9413585.1"/>
    <property type="molecule type" value="Genomic_DNA"/>
</dbReference>
<gene>
    <name evidence="1" type="ORF">DERP_009286</name>
</gene>
<evidence type="ECO:0008006" key="3">
    <source>
        <dbReference type="Google" id="ProtNLM"/>
    </source>
</evidence>
<keyword evidence="2" id="KW-1185">Reference proteome</keyword>
<dbReference type="Proteomes" id="UP000887458">
    <property type="component" value="Unassembled WGS sequence"/>
</dbReference>
<proteinExistence type="predicted"/>
<name>A0ABQ8ITD6_DERPT</name>
<evidence type="ECO:0000313" key="1">
    <source>
        <dbReference type="EMBL" id="KAH9413585.1"/>
    </source>
</evidence>